<protein>
    <submittedName>
        <fullName evidence="1">Uncharacterized protein</fullName>
    </submittedName>
</protein>
<dbReference type="AlphaFoldDB" id="A0A4R0NNM1"/>
<organism evidence="1 2">
    <name type="scientific">Pedobacter psychroterrae</name>
    <dbReference type="NCBI Taxonomy" id="2530453"/>
    <lineage>
        <taxon>Bacteria</taxon>
        <taxon>Pseudomonadati</taxon>
        <taxon>Bacteroidota</taxon>
        <taxon>Sphingobacteriia</taxon>
        <taxon>Sphingobacteriales</taxon>
        <taxon>Sphingobacteriaceae</taxon>
        <taxon>Pedobacter</taxon>
    </lineage>
</organism>
<sequence length="341" mass="38659">MKPLKYLLLALVLLSACEKKNEDLVKPLVEGDFPQILMLSDEGDGELEDEDKFSFKIMLADRPDPTGKELGGKVIPLEADVTVNFEVSSFKGFSKLSDYLLDATAFYEIDDCTTSEDEDIDLKLVFDKNTGKGSVTFPKGVEEIEIEFVTDEDLFDDKIFNTQSRKLEINLTSVDPRGQKVVVNDQNTFEYLVLDDDGVYGEYELDIDDQEQIQNYIKLFGVINEDVKGLKADDIEEIKIEFQYGEFKAIVVLKETEEVEECGETETVNKEIEIEGDFEDLEDDKLSGDLEIAGDVESDNGQEKEFSYKGSFKLVHGKLELTLQGEFDDEETDEITLIFHK</sequence>
<dbReference type="OrthoDB" id="753907at2"/>
<dbReference type="RefSeq" id="WP_131592178.1">
    <property type="nucleotide sequence ID" value="NZ_SJSL01000001.1"/>
</dbReference>
<keyword evidence="2" id="KW-1185">Reference proteome</keyword>
<dbReference type="EMBL" id="SJSL01000001">
    <property type="protein sequence ID" value="TCD02540.1"/>
    <property type="molecule type" value="Genomic_DNA"/>
</dbReference>
<accession>A0A4R0NNM1</accession>
<dbReference type="Proteomes" id="UP000293347">
    <property type="component" value="Unassembled WGS sequence"/>
</dbReference>
<comment type="caution">
    <text evidence="1">The sequence shown here is derived from an EMBL/GenBank/DDBJ whole genome shotgun (WGS) entry which is preliminary data.</text>
</comment>
<evidence type="ECO:0000313" key="2">
    <source>
        <dbReference type="Proteomes" id="UP000293347"/>
    </source>
</evidence>
<name>A0A4R0NNM1_9SPHI</name>
<gene>
    <name evidence="1" type="ORF">EZ437_00700</name>
</gene>
<evidence type="ECO:0000313" key="1">
    <source>
        <dbReference type="EMBL" id="TCD02540.1"/>
    </source>
</evidence>
<reference evidence="1 2" key="1">
    <citation type="submission" date="2019-02" db="EMBL/GenBank/DDBJ databases">
        <title>Pedobacter sp. RP-1-14 sp. nov., isolated from Arctic soil.</title>
        <authorList>
            <person name="Dahal R.H."/>
        </authorList>
    </citation>
    <scope>NUCLEOTIDE SEQUENCE [LARGE SCALE GENOMIC DNA]</scope>
    <source>
        <strain evidence="1 2">RP-1-14</strain>
    </source>
</reference>
<proteinExistence type="predicted"/>
<dbReference type="PROSITE" id="PS51257">
    <property type="entry name" value="PROKAR_LIPOPROTEIN"/>
    <property type="match status" value="1"/>
</dbReference>